<protein>
    <submittedName>
        <fullName evidence="1">Uncharacterized protein</fullName>
    </submittedName>
</protein>
<proteinExistence type="predicted"/>
<dbReference type="Proteomes" id="UP001272052">
    <property type="component" value="Unassembled WGS sequence"/>
</dbReference>
<dbReference type="Gene3D" id="2.40.10.10">
    <property type="entry name" value="Trypsin-like serine proteases"/>
    <property type="match status" value="2"/>
</dbReference>
<dbReference type="SUPFAM" id="SSF50494">
    <property type="entry name" value="Trypsin-like serine proteases"/>
    <property type="match status" value="1"/>
</dbReference>
<comment type="caution">
    <text evidence="1">The sequence shown here is derived from an EMBL/GenBank/DDBJ whole genome shotgun (WGS) entry which is preliminary data.</text>
</comment>
<sequence>MSYLSKKFNKKTFIKWCIGMRVTTKMICFTVLILTVAFGLLSPAAAINDFRYSSYHNMSAEEIQRIVDETTGTQIDRFDGMMIHNPDALAVFGIIPEKAKGIEAYEYWLQMGNISKALSNDEVMQSMHYTNGGAVIGQGTQCICYTSIMILDERLDDFTEEDMLRIKERVDYYASLEGLTDSPLAFFKSEMPDSYLSEEQLLELWESGYGGLTITDGFENLTQLQNNRLISISAENIGFEKYSENRALSSETSFIERLLSLFKKQSDVIELSATGYIGNDVDLATEKVRPLIGGLMIATPTSSGTIGYAAKAANDSNVTGIVSVAHVFHFENKTVYQPKQGSNNSLGTFSIMAKEIDSVFIPVKSSDLKAAIYTGNGDGEILDVIGYEGAISSGMPLYKSGVVSGNTAATYYGVRYNQTFTVKNGTINYTVNHVGVIQEMSEENCSVPGDSGGPIYAKIKATVNGTEQDVAVLLGILEGGDGKGTVYYVPCTEIKEQMGIVPLTIND</sequence>
<keyword evidence="2" id="KW-1185">Reference proteome</keyword>
<evidence type="ECO:0000313" key="1">
    <source>
        <dbReference type="EMBL" id="MDV0444643.1"/>
    </source>
</evidence>
<organism evidence="1 2">
    <name type="scientific">Methanimicrococcus hacksteinii</name>
    <dbReference type="NCBI Taxonomy" id="3028293"/>
    <lineage>
        <taxon>Archaea</taxon>
        <taxon>Methanobacteriati</taxon>
        <taxon>Methanobacteriota</taxon>
        <taxon>Stenosarchaea group</taxon>
        <taxon>Methanomicrobia</taxon>
        <taxon>Methanosarcinales</taxon>
        <taxon>Methanosarcinaceae</taxon>
        <taxon>Methanimicrococcus</taxon>
    </lineage>
</organism>
<name>A0ABU3VMK9_9EURY</name>
<reference evidence="1 2" key="1">
    <citation type="submission" date="2023-06" db="EMBL/GenBank/DDBJ databases">
        <title>Genome sequence of Methanimicrococcus sp. At1.</title>
        <authorList>
            <person name="Protasov E."/>
            <person name="Platt K."/>
            <person name="Poehlein A."/>
            <person name="Daniel R."/>
            <person name="Brune A."/>
        </authorList>
    </citation>
    <scope>NUCLEOTIDE SEQUENCE [LARGE SCALE GENOMIC DNA]</scope>
    <source>
        <strain evidence="1 2">At1</strain>
    </source>
</reference>
<dbReference type="InterPro" id="IPR043504">
    <property type="entry name" value="Peptidase_S1_PA_chymotrypsin"/>
</dbReference>
<gene>
    <name evidence="1" type="ORF">MmiAt1_01750</name>
</gene>
<dbReference type="InterPro" id="IPR009003">
    <property type="entry name" value="Peptidase_S1_PA"/>
</dbReference>
<dbReference type="EMBL" id="JAWDKC010000006">
    <property type="protein sequence ID" value="MDV0444643.1"/>
    <property type="molecule type" value="Genomic_DNA"/>
</dbReference>
<accession>A0ABU3VMK9</accession>
<evidence type="ECO:0000313" key="2">
    <source>
        <dbReference type="Proteomes" id="UP001272052"/>
    </source>
</evidence>